<dbReference type="AlphaFoldDB" id="A0AA42CFA6"/>
<dbReference type="RefSeq" id="WP_264715846.1">
    <property type="nucleotide sequence ID" value="NZ_JAPDNT010000027.1"/>
</dbReference>
<evidence type="ECO:0000313" key="3">
    <source>
        <dbReference type="Proteomes" id="UP001165679"/>
    </source>
</evidence>
<dbReference type="PANTHER" id="PTHR30336:SF20">
    <property type="entry name" value="DUF218 DOMAIN-CONTAINING PROTEIN"/>
    <property type="match status" value="1"/>
</dbReference>
<dbReference type="InterPro" id="IPR014729">
    <property type="entry name" value="Rossmann-like_a/b/a_fold"/>
</dbReference>
<reference evidence="2" key="2">
    <citation type="submission" date="2022-10" db="EMBL/GenBank/DDBJ databases">
        <authorList>
            <person name="Trinh H.N."/>
        </authorList>
    </citation>
    <scope>NUCLEOTIDE SEQUENCE</scope>
    <source>
        <strain evidence="2">RN2-1</strain>
    </source>
</reference>
<dbReference type="EMBL" id="JAPDNT010000027">
    <property type="protein sequence ID" value="MCW3476988.1"/>
    <property type="molecule type" value="Genomic_DNA"/>
</dbReference>
<comment type="caution">
    <text evidence="2">The sequence shown here is derived from an EMBL/GenBank/DDBJ whole genome shotgun (WGS) entry which is preliminary data.</text>
</comment>
<dbReference type="Pfam" id="PF02698">
    <property type="entry name" value="DUF218"/>
    <property type="match status" value="1"/>
</dbReference>
<sequence length="171" mass="18719">MQEVETVIVIFGAAVRADGTPSTALRRRVLAAQAFGRYQRTPLYVATGGVGRHGPSEALVMARLLRELGVPDEQIVLDETATDTVSSVRAVTRLLRERGYRGPVYAATSAYHMPRCVVLLLLARLDAWAGPAASGPAARGLVKRWYWRLREAAALPADALLMLWLRLRGQV</sequence>
<organism evidence="2 3">
    <name type="scientific">Limobrevibacterium gyesilva</name>
    <dbReference type="NCBI Taxonomy" id="2991712"/>
    <lineage>
        <taxon>Bacteria</taxon>
        <taxon>Pseudomonadati</taxon>
        <taxon>Pseudomonadota</taxon>
        <taxon>Alphaproteobacteria</taxon>
        <taxon>Acetobacterales</taxon>
        <taxon>Acetobacteraceae</taxon>
        <taxon>Limobrevibacterium</taxon>
    </lineage>
</organism>
<dbReference type="Gene3D" id="3.40.50.620">
    <property type="entry name" value="HUPs"/>
    <property type="match status" value="1"/>
</dbReference>
<dbReference type="CDD" id="cd06259">
    <property type="entry name" value="YdcF-like"/>
    <property type="match status" value="1"/>
</dbReference>
<protein>
    <submittedName>
        <fullName evidence="2">YdcF family protein</fullName>
    </submittedName>
</protein>
<reference evidence="2" key="1">
    <citation type="submission" date="2022-09" db="EMBL/GenBank/DDBJ databases">
        <title>Rhodovastum sp. nov. RN2-1 isolated from soil in Seongnam, South Korea.</title>
        <authorList>
            <person name="Le N.T."/>
        </authorList>
    </citation>
    <scope>NUCLEOTIDE SEQUENCE</scope>
    <source>
        <strain evidence="2">RN2-1</strain>
    </source>
</reference>
<accession>A0AA42CFA6</accession>
<dbReference type="GO" id="GO:0005886">
    <property type="term" value="C:plasma membrane"/>
    <property type="evidence" value="ECO:0007669"/>
    <property type="project" value="TreeGrafter"/>
</dbReference>
<dbReference type="InterPro" id="IPR003848">
    <property type="entry name" value="DUF218"/>
</dbReference>
<name>A0AA42CFA6_9PROT</name>
<dbReference type="InterPro" id="IPR051599">
    <property type="entry name" value="Cell_Envelope_Assoc"/>
</dbReference>
<dbReference type="PANTHER" id="PTHR30336">
    <property type="entry name" value="INNER MEMBRANE PROTEIN, PROBABLE PERMEASE"/>
    <property type="match status" value="1"/>
</dbReference>
<proteinExistence type="predicted"/>
<dbReference type="Proteomes" id="UP001165679">
    <property type="component" value="Unassembled WGS sequence"/>
</dbReference>
<feature type="domain" description="DUF218" evidence="1">
    <location>
        <begin position="7"/>
        <end position="150"/>
    </location>
</feature>
<evidence type="ECO:0000259" key="1">
    <source>
        <dbReference type="Pfam" id="PF02698"/>
    </source>
</evidence>
<gene>
    <name evidence="2" type="ORF">OL599_20685</name>
</gene>
<evidence type="ECO:0000313" key="2">
    <source>
        <dbReference type="EMBL" id="MCW3476988.1"/>
    </source>
</evidence>
<keyword evidence="3" id="KW-1185">Reference proteome</keyword>